<feature type="compositionally biased region" description="Basic and acidic residues" evidence="1">
    <location>
        <begin position="189"/>
        <end position="204"/>
    </location>
</feature>
<dbReference type="EMBL" id="JAOVZO020000020">
    <property type="protein sequence ID" value="MDC8015699.1"/>
    <property type="molecule type" value="Genomic_DNA"/>
</dbReference>
<evidence type="ECO:0000313" key="2">
    <source>
        <dbReference type="EMBL" id="MDC8015699.1"/>
    </source>
</evidence>
<protein>
    <submittedName>
        <fullName evidence="2">Uncharacterized protein</fullName>
    </submittedName>
</protein>
<dbReference type="Proteomes" id="UP001139971">
    <property type="component" value="Unassembled WGS sequence"/>
</dbReference>
<accession>A0A9X3YNW1</accession>
<reference evidence="2" key="1">
    <citation type="submission" date="2023-02" db="EMBL/GenBank/DDBJ databases">
        <title>Tahibacter soli sp. nov. isolated from soil.</title>
        <authorList>
            <person name="Baek J.H."/>
            <person name="Lee J.K."/>
            <person name="Choi D.G."/>
            <person name="Jeon C.O."/>
        </authorList>
    </citation>
    <scope>NUCLEOTIDE SEQUENCE</scope>
    <source>
        <strain evidence="2">BL</strain>
    </source>
</reference>
<feature type="compositionally biased region" description="Basic and acidic residues" evidence="1">
    <location>
        <begin position="134"/>
        <end position="152"/>
    </location>
</feature>
<evidence type="ECO:0000313" key="3">
    <source>
        <dbReference type="Proteomes" id="UP001139971"/>
    </source>
</evidence>
<feature type="compositionally biased region" description="Basic and acidic residues" evidence="1">
    <location>
        <begin position="214"/>
        <end position="225"/>
    </location>
</feature>
<feature type="region of interest" description="Disordered" evidence="1">
    <location>
        <begin position="1"/>
        <end position="152"/>
    </location>
</feature>
<feature type="region of interest" description="Disordered" evidence="1">
    <location>
        <begin position="167"/>
        <end position="225"/>
    </location>
</feature>
<feature type="compositionally biased region" description="Basic and acidic residues" evidence="1">
    <location>
        <begin position="24"/>
        <end position="43"/>
    </location>
</feature>
<organism evidence="2 3">
    <name type="scientific">Tahibacter soli</name>
    <dbReference type="NCBI Taxonomy" id="2983605"/>
    <lineage>
        <taxon>Bacteria</taxon>
        <taxon>Pseudomonadati</taxon>
        <taxon>Pseudomonadota</taxon>
        <taxon>Gammaproteobacteria</taxon>
        <taxon>Lysobacterales</taxon>
        <taxon>Rhodanobacteraceae</taxon>
        <taxon>Tahibacter</taxon>
    </lineage>
</organism>
<feature type="compositionally biased region" description="Basic and acidic residues" evidence="1">
    <location>
        <begin position="79"/>
        <end position="98"/>
    </location>
</feature>
<evidence type="ECO:0000256" key="1">
    <source>
        <dbReference type="SAM" id="MobiDB-lite"/>
    </source>
</evidence>
<name>A0A9X3YNW1_9GAMM</name>
<sequence length="225" mass="25122">MDKQIPLPARGSERNALSKARQKLQSDKKKLDPSVRWDDEPKATSKALLEGAGRGWASNLSLPARGSERNALSKARQKLQSDKKKLDPSVRWDDEPKATSKALLEGAGRGWASNLSLPARGSERNALSKVRQKLQSDMKKLDPSVRWDDEPKATSKALLEGAGRGWASNLSLPARGSERNALSKARQKLQSDKKKLDPSVRWDDEQWQDQELDPGLRRDDKPKKD</sequence>
<keyword evidence="3" id="KW-1185">Reference proteome</keyword>
<gene>
    <name evidence="2" type="ORF">OD750_024495</name>
</gene>
<dbReference type="AlphaFoldDB" id="A0A9X3YNW1"/>
<proteinExistence type="predicted"/>
<dbReference type="RefSeq" id="WP_272842141.1">
    <property type="nucleotide sequence ID" value="NZ_JAOVZO020000020.1"/>
</dbReference>
<comment type="caution">
    <text evidence="2">The sequence shown here is derived from an EMBL/GenBank/DDBJ whole genome shotgun (WGS) entry which is preliminary data.</text>
</comment>